<dbReference type="EMBL" id="CP040396">
    <property type="protein sequence ID" value="QCT03673.1"/>
    <property type="molecule type" value="Genomic_DNA"/>
</dbReference>
<dbReference type="InterPro" id="IPR003660">
    <property type="entry name" value="HAMP_dom"/>
</dbReference>
<evidence type="ECO:0000259" key="8">
    <source>
        <dbReference type="PROSITE" id="PS50885"/>
    </source>
</evidence>
<comment type="subcellular location">
    <subcellularLocation>
        <location evidence="1">Cell membrane</location>
        <topology evidence="1">Multi-pass membrane protein</topology>
    </subcellularLocation>
</comment>
<dbReference type="CDD" id="cd06225">
    <property type="entry name" value="HAMP"/>
    <property type="match status" value="1"/>
</dbReference>
<feature type="transmembrane region" description="Helical" evidence="7">
    <location>
        <begin position="348"/>
        <end position="370"/>
    </location>
</feature>
<dbReference type="SMART" id="SM00304">
    <property type="entry name" value="HAMP"/>
    <property type="match status" value="1"/>
</dbReference>
<keyword evidence="5 9" id="KW-0418">Kinase</keyword>
<name>A0A4P8XML6_9BACL</name>
<dbReference type="SUPFAM" id="SSF158472">
    <property type="entry name" value="HAMP domain-like"/>
    <property type="match status" value="1"/>
</dbReference>
<dbReference type="Gene3D" id="3.30.565.10">
    <property type="entry name" value="Histidine kinase-like ATPase, C-terminal domain"/>
    <property type="match status" value="1"/>
</dbReference>
<dbReference type="InterPro" id="IPR036890">
    <property type="entry name" value="HATPase_C_sf"/>
</dbReference>
<keyword evidence="6 7" id="KW-0472">Membrane</keyword>
<feature type="transmembrane region" description="Helical" evidence="7">
    <location>
        <begin position="59"/>
        <end position="80"/>
    </location>
</feature>
<dbReference type="Pfam" id="PF02518">
    <property type="entry name" value="HATPase_c"/>
    <property type="match status" value="1"/>
</dbReference>
<gene>
    <name evidence="9" type="ORF">E6C60_2962</name>
</gene>
<dbReference type="Pfam" id="PF00672">
    <property type="entry name" value="HAMP"/>
    <property type="match status" value="1"/>
</dbReference>
<evidence type="ECO:0000256" key="1">
    <source>
        <dbReference type="ARBA" id="ARBA00004651"/>
    </source>
</evidence>
<evidence type="ECO:0000256" key="7">
    <source>
        <dbReference type="SAM" id="Phobius"/>
    </source>
</evidence>
<protein>
    <submittedName>
        <fullName evidence="9">Histidine kinase internal region</fullName>
    </submittedName>
</protein>
<keyword evidence="10" id="KW-1185">Reference proteome</keyword>
<keyword evidence="7" id="KW-0812">Transmembrane</keyword>
<evidence type="ECO:0000256" key="5">
    <source>
        <dbReference type="ARBA" id="ARBA00022777"/>
    </source>
</evidence>
<dbReference type="Proteomes" id="UP000300879">
    <property type="component" value="Chromosome"/>
</dbReference>
<organism evidence="9 10">
    <name type="scientific">Paenibacillus algicola</name>
    <dbReference type="NCBI Taxonomy" id="2565926"/>
    <lineage>
        <taxon>Bacteria</taxon>
        <taxon>Bacillati</taxon>
        <taxon>Bacillota</taxon>
        <taxon>Bacilli</taxon>
        <taxon>Bacillales</taxon>
        <taxon>Paenibacillaceae</taxon>
        <taxon>Paenibacillus</taxon>
    </lineage>
</organism>
<keyword evidence="2" id="KW-1003">Cell membrane</keyword>
<dbReference type="Gene3D" id="6.10.340.10">
    <property type="match status" value="1"/>
</dbReference>
<proteinExistence type="predicted"/>
<reference evidence="9 10" key="1">
    <citation type="submission" date="2019-05" db="EMBL/GenBank/DDBJ databases">
        <authorList>
            <person name="Chen C."/>
        </authorList>
    </citation>
    <scope>NUCLEOTIDE SEQUENCE [LARGE SCALE GENOMIC DNA]</scope>
    <source>
        <strain evidence="9 10">HB172198</strain>
    </source>
</reference>
<keyword evidence="7" id="KW-1133">Transmembrane helix</keyword>
<evidence type="ECO:0000256" key="2">
    <source>
        <dbReference type="ARBA" id="ARBA00022475"/>
    </source>
</evidence>
<evidence type="ECO:0000313" key="10">
    <source>
        <dbReference type="Proteomes" id="UP000300879"/>
    </source>
</evidence>
<keyword evidence="4" id="KW-0808">Transferase</keyword>
<dbReference type="InterPro" id="IPR010559">
    <property type="entry name" value="Sig_transdc_His_kin_internal"/>
</dbReference>
<feature type="domain" description="HAMP" evidence="8">
    <location>
        <begin position="367"/>
        <end position="419"/>
    </location>
</feature>
<dbReference type="PANTHER" id="PTHR34220">
    <property type="entry name" value="SENSOR HISTIDINE KINASE YPDA"/>
    <property type="match status" value="1"/>
</dbReference>
<evidence type="ECO:0000256" key="3">
    <source>
        <dbReference type="ARBA" id="ARBA00022553"/>
    </source>
</evidence>
<dbReference type="InterPro" id="IPR050640">
    <property type="entry name" value="Bact_2-comp_sensor_kinase"/>
</dbReference>
<dbReference type="PANTHER" id="PTHR34220:SF7">
    <property type="entry name" value="SENSOR HISTIDINE KINASE YPDA"/>
    <property type="match status" value="1"/>
</dbReference>
<evidence type="ECO:0000256" key="6">
    <source>
        <dbReference type="ARBA" id="ARBA00023136"/>
    </source>
</evidence>
<evidence type="ECO:0000313" key="9">
    <source>
        <dbReference type="EMBL" id="QCT03673.1"/>
    </source>
</evidence>
<dbReference type="GO" id="GO:0005886">
    <property type="term" value="C:plasma membrane"/>
    <property type="evidence" value="ECO:0007669"/>
    <property type="project" value="UniProtKB-SubCell"/>
</dbReference>
<dbReference type="SMART" id="SM00387">
    <property type="entry name" value="HATPase_c"/>
    <property type="match status" value="1"/>
</dbReference>
<accession>A0A4P8XML6</accession>
<dbReference type="KEGG" id="palo:E6C60_2962"/>
<sequence length="647" mass="72444">MASLEKGALFRFYFSLYNGHYKVLRNGHHGTDRQEGGRDVRGFMSSVSRYIGKSLYRKILLSYLLIVLCIVFVLVFDFYFRTAEDLRTQAVDHQVRMTQQAASTLNANLTNVKSFAWNYFGDFDFHQFVMGMGTDPEGQSSYRGKISNFVYNHPIVTNVVILQQDGFSLRVGGLVSTTIAQNEMQRLTDAAIEAEGKGLWLPTDMYNPNTAGEPPGYTLSYVQAIRNISLTSPGRVIGVMVFTLSPEALAQWLSESESSVGSRTYLVDKQQGTIVYSREMEERGAVIVPAEEIALQQGQLKGHYFREQNSGGQLIVFENLGQTGWAVVSEIPSRQLTLSIDDFTTRTIWIGAFTLLISMLLAGFISSRTINPLKLLSKGMKSIEKGNYSVELPVRTEDEVGYLSASFNRMTREINRLISKVYEAEIVKKNAEIKSLQSQINPHFLYNTLGVIDSIASMQGDDRVSFISRSLAKMFRYNISGDDISSLDAEFEQIRLYLAIQKIRFDHRLDYSIYLEPGLEQVPIPKLLFQPLVENSVNHGISRSLEGGIVRLEAISGEEDEVQVKIWNNGLPIDAERQEWLSGLLQDASQEDGGAPRGASSSIGLSNVQSRIQMLYGRQCGITFSSDAEYGTTFTLRIKTCLPDQEG</sequence>
<dbReference type="Pfam" id="PF06580">
    <property type="entry name" value="His_kinase"/>
    <property type="match status" value="1"/>
</dbReference>
<dbReference type="GO" id="GO:0000155">
    <property type="term" value="F:phosphorelay sensor kinase activity"/>
    <property type="evidence" value="ECO:0007669"/>
    <property type="project" value="InterPro"/>
</dbReference>
<evidence type="ECO:0000256" key="4">
    <source>
        <dbReference type="ARBA" id="ARBA00022679"/>
    </source>
</evidence>
<dbReference type="InterPro" id="IPR003594">
    <property type="entry name" value="HATPase_dom"/>
</dbReference>
<dbReference type="AlphaFoldDB" id="A0A4P8XML6"/>
<dbReference type="SUPFAM" id="SSF55874">
    <property type="entry name" value="ATPase domain of HSP90 chaperone/DNA topoisomerase II/histidine kinase"/>
    <property type="match status" value="1"/>
</dbReference>
<dbReference type="PROSITE" id="PS50885">
    <property type="entry name" value="HAMP"/>
    <property type="match status" value="1"/>
</dbReference>
<keyword evidence="3" id="KW-0597">Phosphoprotein</keyword>